<dbReference type="KEGG" id="nba:CUN60_07750"/>
<keyword evidence="2 5" id="KW-0540">Nuclease</keyword>
<keyword evidence="4 5" id="KW-0269">Exonuclease</keyword>
<evidence type="ECO:0000256" key="6">
    <source>
        <dbReference type="RuleBase" id="RU004355"/>
    </source>
</evidence>
<comment type="function">
    <text evidence="5">Bidirectionally degrades single-stranded DNA into large acid-insoluble oligonucleotides, which are then degraded further into small acid-soluble oligonucleotides.</text>
</comment>
<dbReference type="GO" id="GO:0006308">
    <property type="term" value="P:DNA catabolic process"/>
    <property type="evidence" value="ECO:0007669"/>
    <property type="project" value="UniProtKB-UniRule"/>
</dbReference>
<keyword evidence="1 5" id="KW-0963">Cytoplasm</keyword>
<dbReference type="PANTHER" id="PTHR30008:SF0">
    <property type="entry name" value="EXODEOXYRIBONUCLEASE 7 LARGE SUBUNIT"/>
    <property type="match status" value="1"/>
</dbReference>
<comment type="catalytic activity">
    <reaction evidence="5 6">
        <text>Exonucleolytic cleavage in either 5'- to 3'- or 3'- to 5'-direction to yield nucleoside 5'-phosphates.</text>
        <dbReference type="EC" id="3.1.11.6"/>
    </reaction>
</comment>
<dbReference type="GO" id="GO:0009318">
    <property type="term" value="C:exodeoxyribonuclease VII complex"/>
    <property type="evidence" value="ECO:0007669"/>
    <property type="project" value="UniProtKB-UniRule"/>
</dbReference>
<dbReference type="EMBL" id="CP024847">
    <property type="protein sequence ID" value="AUR52195.1"/>
    <property type="molecule type" value="Genomic_DNA"/>
</dbReference>
<dbReference type="PANTHER" id="PTHR30008">
    <property type="entry name" value="EXODEOXYRIBONUCLEASE 7 LARGE SUBUNIT"/>
    <property type="match status" value="1"/>
</dbReference>
<dbReference type="Proteomes" id="UP000236655">
    <property type="component" value="Chromosome"/>
</dbReference>
<protein>
    <recommendedName>
        <fullName evidence="5">Exodeoxyribonuclease 7 large subunit</fullName>
        <ecNumber evidence="5">3.1.11.6</ecNumber>
    </recommendedName>
    <alternativeName>
        <fullName evidence="5">Exodeoxyribonuclease VII large subunit</fullName>
        <shortName evidence="5">Exonuclease VII large subunit</shortName>
    </alternativeName>
</protein>
<comment type="similarity">
    <text evidence="5 6">Belongs to the XseA family.</text>
</comment>
<feature type="domain" description="Exonuclease VII large subunit C-terminal" evidence="7">
    <location>
        <begin position="129"/>
        <end position="441"/>
    </location>
</feature>
<sequence length="455" mass="51501">MLDFIKTNNSDEESITVSQLNKMAKSTLENNLPILWIKGEVSGLKTYSHLYFDLKDEGAKISCVMFAKLATMLDFPLENGTQVEVRGRVTIYPANGSYQINVERVRKVGLGALWEAYAKLINKLRDEGLFESKYKKNIPLFPKSIGVITSKEGAVIRDVVTTLRRRMPNIPVIIYHSAVQGADASMQICRAIRTANERNEVDVLIVCRGGGSMEDLWSFNEEVVAREVFSSHIPIISAVGHETDTTIIDFVADLRAPTPTAAAELVARSRQEWLDILNGFEYRLKNQINGCINYKQQQLDLIYARLRAVNPTVNLRMKKQVISELEIKLKRAMMFLLANKQQQVNELGLSLSYLKPNFINHLQNLSFLSLRLKNAITNYYHNSQQRLENCNLRLKSLNPESILDRGYAIVRDNKGKVLKSTNQVKHHAKLLIILGDGEIAAIADRNIDSLQEELI</sequence>
<comment type="subunit">
    <text evidence="5">Heterooligomer composed of large and small subunits.</text>
</comment>
<evidence type="ECO:0000259" key="7">
    <source>
        <dbReference type="Pfam" id="PF02601"/>
    </source>
</evidence>
<keyword evidence="10" id="KW-1185">Reference proteome</keyword>
<evidence type="ECO:0000256" key="5">
    <source>
        <dbReference type="HAMAP-Rule" id="MF_00378"/>
    </source>
</evidence>
<dbReference type="EC" id="3.1.11.6" evidence="5"/>
<dbReference type="NCBIfam" id="TIGR00237">
    <property type="entry name" value="xseA"/>
    <property type="match status" value="1"/>
</dbReference>
<evidence type="ECO:0000313" key="9">
    <source>
        <dbReference type="EMBL" id="AUR52195.1"/>
    </source>
</evidence>
<keyword evidence="3 5" id="KW-0378">Hydrolase</keyword>
<dbReference type="OrthoDB" id="9802795at2"/>
<evidence type="ECO:0000256" key="3">
    <source>
        <dbReference type="ARBA" id="ARBA00022801"/>
    </source>
</evidence>
<dbReference type="RefSeq" id="WP_102951491.1">
    <property type="nucleotide sequence ID" value="NZ_CP024847.1"/>
</dbReference>
<organism evidence="9 10">
    <name type="scientific">Aquella oligotrophica</name>
    <dbReference type="NCBI Taxonomy" id="2067065"/>
    <lineage>
        <taxon>Bacteria</taxon>
        <taxon>Pseudomonadati</taxon>
        <taxon>Pseudomonadota</taxon>
        <taxon>Betaproteobacteria</taxon>
        <taxon>Neisseriales</taxon>
        <taxon>Neisseriaceae</taxon>
        <taxon>Aquella</taxon>
    </lineage>
</organism>
<evidence type="ECO:0000256" key="1">
    <source>
        <dbReference type="ARBA" id="ARBA00022490"/>
    </source>
</evidence>
<gene>
    <name evidence="5" type="primary">xseA</name>
    <name evidence="9" type="ORF">CUN60_07750</name>
</gene>
<dbReference type="InterPro" id="IPR025824">
    <property type="entry name" value="OB-fold_nuc-bd_dom"/>
</dbReference>
<dbReference type="AlphaFoldDB" id="A0A2I7N7K7"/>
<accession>A0A2I7N7K7</accession>
<evidence type="ECO:0000313" key="10">
    <source>
        <dbReference type="Proteomes" id="UP000236655"/>
    </source>
</evidence>
<proteinExistence type="inferred from homology"/>
<evidence type="ECO:0000256" key="2">
    <source>
        <dbReference type="ARBA" id="ARBA00022722"/>
    </source>
</evidence>
<dbReference type="InterPro" id="IPR020579">
    <property type="entry name" value="Exonuc_VII_lsu_C"/>
</dbReference>
<comment type="subcellular location">
    <subcellularLocation>
        <location evidence="5 6">Cytoplasm</location>
    </subcellularLocation>
</comment>
<dbReference type="GO" id="GO:0008855">
    <property type="term" value="F:exodeoxyribonuclease VII activity"/>
    <property type="evidence" value="ECO:0007669"/>
    <property type="project" value="UniProtKB-UniRule"/>
</dbReference>
<feature type="domain" description="OB-fold nucleic acid binding" evidence="8">
    <location>
        <begin position="15"/>
        <end position="105"/>
    </location>
</feature>
<evidence type="ECO:0000256" key="4">
    <source>
        <dbReference type="ARBA" id="ARBA00022839"/>
    </source>
</evidence>
<dbReference type="InterPro" id="IPR003753">
    <property type="entry name" value="Exonuc_VII_L"/>
</dbReference>
<evidence type="ECO:0000259" key="8">
    <source>
        <dbReference type="Pfam" id="PF13742"/>
    </source>
</evidence>
<name>A0A2I7N7K7_9NEIS</name>
<dbReference type="CDD" id="cd04489">
    <property type="entry name" value="ExoVII_LU_OBF"/>
    <property type="match status" value="1"/>
</dbReference>
<dbReference type="HAMAP" id="MF_00378">
    <property type="entry name" value="Exonuc_7_L"/>
    <property type="match status" value="1"/>
</dbReference>
<reference evidence="10" key="1">
    <citation type="submission" date="2017-11" db="EMBL/GenBank/DDBJ databases">
        <authorList>
            <person name="Chan K.G."/>
            <person name="Lee L.S."/>
        </authorList>
    </citation>
    <scope>NUCLEOTIDE SEQUENCE [LARGE SCALE GENOMIC DNA]</scope>
    <source>
        <strain evidence="10">DSM 100970</strain>
    </source>
</reference>
<dbReference type="GO" id="GO:0003676">
    <property type="term" value="F:nucleic acid binding"/>
    <property type="evidence" value="ECO:0007669"/>
    <property type="project" value="InterPro"/>
</dbReference>
<dbReference type="GO" id="GO:0005737">
    <property type="term" value="C:cytoplasm"/>
    <property type="evidence" value="ECO:0007669"/>
    <property type="project" value="UniProtKB-SubCell"/>
</dbReference>
<dbReference type="Pfam" id="PF02601">
    <property type="entry name" value="Exonuc_VII_L"/>
    <property type="match status" value="1"/>
</dbReference>
<dbReference type="Pfam" id="PF13742">
    <property type="entry name" value="tRNA_anti_2"/>
    <property type="match status" value="1"/>
</dbReference>